<evidence type="ECO:0000313" key="2">
    <source>
        <dbReference type="EMBL" id="MYM38262.1"/>
    </source>
</evidence>
<dbReference type="Proteomes" id="UP000478090">
    <property type="component" value="Unassembled WGS sequence"/>
</dbReference>
<reference evidence="2 3" key="1">
    <citation type="submission" date="2019-12" db="EMBL/GenBank/DDBJ databases">
        <title>Novel species isolated from a subtropical stream in China.</title>
        <authorList>
            <person name="Lu H."/>
        </authorList>
    </citation>
    <scope>NUCLEOTIDE SEQUENCE [LARGE SCALE GENOMIC DNA]</scope>
    <source>
        <strain evidence="2 3">CY13W</strain>
    </source>
</reference>
<feature type="transmembrane region" description="Helical" evidence="1">
    <location>
        <begin position="41"/>
        <end position="61"/>
    </location>
</feature>
<proteinExistence type="predicted"/>
<evidence type="ECO:0008006" key="4">
    <source>
        <dbReference type="Google" id="ProtNLM"/>
    </source>
</evidence>
<comment type="caution">
    <text evidence="2">The sequence shown here is derived from an EMBL/GenBank/DDBJ whole genome shotgun (WGS) entry which is preliminary data.</text>
</comment>
<keyword evidence="1" id="KW-0472">Membrane</keyword>
<evidence type="ECO:0000313" key="3">
    <source>
        <dbReference type="Proteomes" id="UP000478090"/>
    </source>
</evidence>
<dbReference type="EMBL" id="WWCM01000001">
    <property type="protein sequence ID" value="MYM38262.1"/>
    <property type="molecule type" value="Genomic_DNA"/>
</dbReference>
<dbReference type="RefSeq" id="WP_161037636.1">
    <property type="nucleotide sequence ID" value="NZ_WWCM01000001.1"/>
</dbReference>
<name>A0ABW9VGK4_9BURK</name>
<accession>A0ABW9VGK4</accession>
<keyword evidence="1" id="KW-0812">Transmembrane</keyword>
<gene>
    <name evidence="2" type="ORF">GTP27_02860</name>
</gene>
<keyword evidence="3" id="KW-1185">Reference proteome</keyword>
<organism evidence="2 3">
    <name type="scientific">Duganella qianjiadongensis</name>
    <dbReference type="NCBI Taxonomy" id="2692176"/>
    <lineage>
        <taxon>Bacteria</taxon>
        <taxon>Pseudomonadati</taxon>
        <taxon>Pseudomonadota</taxon>
        <taxon>Betaproteobacteria</taxon>
        <taxon>Burkholderiales</taxon>
        <taxon>Oxalobacteraceae</taxon>
        <taxon>Telluria group</taxon>
        <taxon>Duganella</taxon>
    </lineage>
</organism>
<protein>
    <recommendedName>
        <fullName evidence="4">Transmembrane protein</fullName>
    </recommendedName>
</protein>
<keyword evidence="1" id="KW-1133">Transmembrane helix</keyword>
<sequence>MNDSEFHALKAHYDAIVPTLATKADIEVLRAEMHKMSAEGYRWMVASMIGMFLGFGGLYFASNSNLKSQNAAPAAAPAATLPQAMPQASPVQPAALPVQPIIIYLPAPGGEKK</sequence>
<evidence type="ECO:0000256" key="1">
    <source>
        <dbReference type="SAM" id="Phobius"/>
    </source>
</evidence>